<comment type="caution">
    <text evidence="2">The sequence shown here is derived from an EMBL/GenBank/DDBJ whole genome shotgun (WGS) entry which is preliminary data.</text>
</comment>
<sequence>MKAAVYTTYGPPEVIHLHETETPVPKEKEVQVKVAASTVKFGDSYARHFNDVSPFQFTMPLPLWIPARLSMGWSKPKQPILGSEFSGIITAVGDKVTRFRPGEAVFGYTGQKFGAYAEYLCINADGIIARQPENLTPEEAATLPYGALMALNLLRKADLKAKEKVLIIGASGGIGSAAVQLAKNYFGAEVTGVCSSAGTDYVKSLGADNVIDYTKEDFTKSETSFDVILDIPRKTSFSKGKPILRSGGRYMPVSFKGRHVLQRLLTIPRRKKVITALALEKTDDLLLIQELAEIGKIKPVIARSFPLEQAAEAHRWFDEGGSRGSVVIRVNNGTNNL</sequence>
<proteinExistence type="predicted"/>
<organism evidence="2 3">
    <name type="scientific">Alkalicoccus saliphilus</name>
    <dbReference type="NCBI Taxonomy" id="200989"/>
    <lineage>
        <taxon>Bacteria</taxon>
        <taxon>Bacillati</taxon>
        <taxon>Bacillota</taxon>
        <taxon>Bacilli</taxon>
        <taxon>Bacillales</taxon>
        <taxon>Bacillaceae</taxon>
        <taxon>Alkalicoccus</taxon>
    </lineage>
</organism>
<dbReference type="Proteomes" id="UP000240509">
    <property type="component" value="Unassembled WGS sequence"/>
</dbReference>
<dbReference type="Gene3D" id="3.90.180.10">
    <property type="entry name" value="Medium-chain alcohol dehydrogenases, catalytic domain"/>
    <property type="match status" value="1"/>
</dbReference>
<dbReference type="SUPFAM" id="SSF50129">
    <property type="entry name" value="GroES-like"/>
    <property type="match status" value="1"/>
</dbReference>
<dbReference type="EMBL" id="PZJJ01000026">
    <property type="protein sequence ID" value="PTL38009.1"/>
    <property type="molecule type" value="Genomic_DNA"/>
</dbReference>
<evidence type="ECO:0000313" key="3">
    <source>
        <dbReference type="Proteomes" id="UP000240509"/>
    </source>
</evidence>
<dbReference type="SMART" id="SM00829">
    <property type="entry name" value="PKS_ER"/>
    <property type="match status" value="1"/>
</dbReference>
<dbReference type="PANTHER" id="PTHR11695">
    <property type="entry name" value="ALCOHOL DEHYDROGENASE RELATED"/>
    <property type="match status" value="1"/>
</dbReference>
<feature type="domain" description="Enoyl reductase (ER)" evidence="1">
    <location>
        <begin position="10"/>
        <end position="328"/>
    </location>
</feature>
<dbReference type="PANTHER" id="PTHR11695:SF648">
    <property type="entry name" value="ZINC-BINDING OXIDOREDUCTASE"/>
    <property type="match status" value="1"/>
</dbReference>
<dbReference type="InterPro" id="IPR036291">
    <property type="entry name" value="NAD(P)-bd_dom_sf"/>
</dbReference>
<reference evidence="2 3" key="1">
    <citation type="submission" date="2018-03" db="EMBL/GenBank/DDBJ databases">
        <title>Alkalicoccus saliphilus sp. nov., isolated from a mineral pool.</title>
        <authorList>
            <person name="Zhao B."/>
        </authorList>
    </citation>
    <scope>NUCLEOTIDE SEQUENCE [LARGE SCALE GENOMIC DNA]</scope>
    <source>
        <strain evidence="2 3">6AG</strain>
    </source>
</reference>
<accession>A0A2T4U3Q5</accession>
<dbReference type="RefSeq" id="WP_107585744.1">
    <property type="nucleotide sequence ID" value="NZ_PZJJ01000026.1"/>
</dbReference>
<dbReference type="InterPro" id="IPR050700">
    <property type="entry name" value="YIM1/Zinc_Alcohol_DH_Fams"/>
</dbReference>
<dbReference type="Pfam" id="PF08240">
    <property type="entry name" value="ADH_N"/>
    <property type="match status" value="1"/>
</dbReference>
<dbReference type="SUPFAM" id="SSF51735">
    <property type="entry name" value="NAD(P)-binding Rossmann-fold domains"/>
    <property type="match status" value="1"/>
</dbReference>
<dbReference type="Gene3D" id="3.40.50.720">
    <property type="entry name" value="NAD(P)-binding Rossmann-like Domain"/>
    <property type="match status" value="1"/>
</dbReference>
<name>A0A2T4U3Q5_9BACI</name>
<dbReference type="GO" id="GO:0016491">
    <property type="term" value="F:oxidoreductase activity"/>
    <property type="evidence" value="ECO:0007669"/>
    <property type="project" value="InterPro"/>
</dbReference>
<dbReference type="Pfam" id="PF13602">
    <property type="entry name" value="ADH_zinc_N_2"/>
    <property type="match status" value="1"/>
</dbReference>
<dbReference type="AlphaFoldDB" id="A0A2T4U3Q5"/>
<dbReference type="InterPro" id="IPR011032">
    <property type="entry name" value="GroES-like_sf"/>
</dbReference>
<dbReference type="CDD" id="cd08267">
    <property type="entry name" value="MDR1"/>
    <property type="match status" value="1"/>
</dbReference>
<dbReference type="InterPro" id="IPR020843">
    <property type="entry name" value="ER"/>
</dbReference>
<keyword evidence="3" id="KW-1185">Reference proteome</keyword>
<dbReference type="InterPro" id="IPR013154">
    <property type="entry name" value="ADH-like_N"/>
</dbReference>
<dbReference type="OrthoDB" id="9792162at2"/>
<evidence type="ECO:0000313" key="2">
    <source>
        <dbReference type="EMBL" id="PTL38009.1"/>
    </source>
</evidence>
<protein>
    <submittedName>
        <fullName evidence="2">NAD(P)-dependent alcohol dehydrogenase</fullName>
    </submittedName>
</protein>
<evidence type="ECO:0000259" key="1">
    <source>
        <dbReference type="SMART" id="SM00829"/>
    </source>
</evidence>
<gene>
    <name evidence="2" type="ORF">C6Y45_13415</name>
</gene>